<feature type="active site" description="Proton acceptor" evidence="4">
    <location>
        <position position="148"/>
    </location>
</feature>
<evidence type="ECO:0000313" key="7">
    <source>
        <dbReference type="Proteomes" id="UP000198924"/>
    </source>
</evidence>
<feature type="domain" description="PABS" evidence="5">
    <location>
        <begin position="1"/>
        <end position="238"/>
    </location>
</feature>
<gene>
    <name evidence="6" type="ORF">SAMN04488079_103217</name>
</gene>
<dbReference type="EMBL" id="FOSH01000003">
    <property type="protein sequence ID" value="SFJ98644.1"/>
    <property type="molecule type" value="Genomic_DNA"/>
</dbReference>
<evidence type="ECO:0000256" key="3">
    <source>
        <dbReference type="ARBA" id="ARBA00023115"/>
    </source>
</evidence>
<dbReference type="STRING" id="45496.SAMN04488079_103217"/>
<dbReference type="PANTHER" id="PTHR43317:SF1">
    <property type="entry name" value="THERMOSPERMINE SYNTHASE ACAULIS5"/>
    <property type="match status" value="1"/>
</dbReference>
<dbReference type="InterPro" id="IPR029063">
    <property type="entry name" value="SAM-dependent_MTases_sf"/>
</dbReference>
<keyword evidence="2 4" id="KW-0808">Transferase</keyword>
<organism evidence="6 7">
    <name type="scientific">Methylophaga sulfidovorans</name>
    <dbReference type="NCBI Taxonomy" id="45496"/>
    <lineage>
        <taxon>Bacteria</taxon>
        <taxon>Pseudomonadati</taxon>
        <taxon>Pseudomonadota</taxon>
        <taxon>Gammaproteobacteria</taxon>
        <taxon>Thiotrichales</taxon>
        <taxon>Piscirickettsiaceae</taxon>
        <taxon>Methylophaga</taxon>
    </lineage>
</organism>
<dbReference type="SUPFAM" id="SSF53335">
    <property type="entry name" value="S-adenosyl-L-methionine-dependent methyltransferases"/>
    <property type="match status" value="1"/>
</dbReference>
<dbReference type="AlphaFoldDB" id="A0A1I3VTA5"/>
<evidence type="ECO:0000256" key="1">
    <source>
        <dbReference type="ARBA" id="ARBA00007867"/>
    </source>
</evidence>
<dbReference type="Gene3D" id="3.40.50.150">
    <property type="entry name" value="Vaccinia Virus protein VP39"/>
    <property type="match status" value="1"/>
</dbReference>
<accession>A0A1I3VTA5</accession>
<dbReference type="Proteomes" id="UP000198924">
    <property type="component" value="Unassembled WGS sequence"/>
</dbReference>
<evidence type="ECO:0000256" key="4">
    <source>
        <dbReference type="PROSITE-ProRule" id="PRU00354"/>
    </source>
</evidence>
<evidence type="ECO:0000256" key="2">
    <source>
        <dbReference type="ARBA" id="ARBA00022679"/>
    </source>
</evidence>
<dbReference type="OrthoDB" id="117774at2"/>
<evidence type="ECO:0000259" key="5">
    <source>
        <dbReference type="PROSITE" id="PS51006"/>
    </source>
</evidence>
<dbReference type="PANTHER" id="PTHR43317">
    <property type="entry name" value="THERMOSPERMINE SYNTHASE ACAULIS5"/>
    <property type="match status" value="1"/>
</dbReference>
<protein>
    <submittedName>
        <fullName evidence="6">Spermidine synthase</fullName>
    </submittedName>
</protein>
<dbReference type="GO" id="GO:0006596">
    <property type="term" value="P:polyamine biosynthetic process"/>
    <property type="evidence" value="ECO:0007669"/>
    <property type="project" value="UniProtKB-UniRule"/>
</dbReference>
<comment type="similarity">
    <text evidence="1">Belongs to the spermidine/spermine synthase family.</text>
</comment>
<dbReference type="RefSeq" id="WP_091711830.1">
    <property type="nucleotide sequence ID" value="NZ_FOSH01000003.1"/>
</dbReference>
<reference evidence="7" key="1">
    <citation type="submission" date="2016-10" db="EMBL/GenBank/DDBJ databases">
        <authorList>
            <person name="Varghese N."/>
            <person name="Submissions S."/>
        </authorList>
    </citation>
    <scope>NUCLEOTIDE SEQUENCE [LARGE SCALE GENOMIC DNA]</scope>
    <source>
        <strain evidence="7">DSM 11578</strain>
    </source>
</reference>
<evidence type="ECO:0000313" key="6">
    <source>
        <dbReference type="EMBL" id="SFJ98644.1"/>
    </source>
</evidence>
<proteinExistence type="inferred from homology"/>
<sequence length="269" mass="30477">MQIYGDGRLIHQAVSDDGLIEVVDSGNTRSLHFGTFPRQSSMRLNQPHYLELSYTQAMMGCLLLNPNPQRVLVIGLGGGSLVKFLLHHFPDCYVDVVEYRQDVVEVAQSFFQVPVNNPNLNINLGDGYLYANHCFYQTDFTYDLILVDAYDQNGMAASVGVQAFFDACSGILTDNGVLSINLWGSERALFNSTMERINESFQQRAMILPVENKGNVIALATKFNVENVYLKNLRQQVNSLEMVYQINLPRSLQNLIRQNRNFIHRLFAI</sequence>
<keyword evidence="3 4" id="KW-0620">Polyamine biosynthesis</keyword>
<dbReference type="GO" id="GO:0016740">
    <property type="term" value="F:transferase activity"/>
    <property type="evidence" value="ECO:0007669"/>
    <property type="project" value="UniProtKB-UniRule"/>
</dbReference>
<name>A0A1I3VTA5_9GAMM</name>
<dbReference type="PROSITE" id="PS51006">
    <property type="entry name" value="PABS_2"/>
    <property type="match status" value="1"/>
</dbReference>
<keyword evidence="7" id="KW-1185">Reference proteome</keyword>
<dbReference type="InterPro" id="IPR030374">
    <property type="entry name" value="PABS"/>
</dbReference>
<dbReference type="Pfam" id="PF01564">
    <property type="entry name" value="Spermine_synth"/>
    <property type="match status" value="1"/>
</dbReference>